<dbReference type="Proteomes" id="UP000053029">
    <property type="component" value="Unassembled WGS sequence"/>
</dbReference>
<feature type="region of interest" description="Disordered" evidence="1">
    <location>
        <begin position="1"/>
        <end position="113"/>
    </location>
</feature>
<dbReference type="HOGENOM" id="CLU_2133570_0_0_1"/>
<name>A0A0D2HM59_9EURO</name>
<proteinExistence type="predicted"/>
<feature type="compositionally biased region" description="Polar residues" evidence="1">
    <location>
        <begin position="57"/>
        <end position="75"/>
    </location>
</feature>
<dbReference type="RefSeq" id="XP_013289322.1">
    <property type="nucleotide sequence ID" value="XM_013433868.1"/>
</dbReference>
<dbReference type="EMBL" id="KN846969">
    <property type="protein sequence ID" value="KIW85514.1"/>
    <property type="molecule type" value="Genomic_DNA"/>
</dbReference>
<evidence type="ECO:0000256" key="1">
    <source>
        <dbReference type="SAM" id="MobiDB-lite"/>
    </source>
</evidence>
<keyword evidence="3" id="KW-1185">Reference proteome</keyword>
<reference evidence="2 3" key="1">
    <citation type="submission" date="2015-01" db="EMBL/GenBank/DDBJ databases">
        <title>The Genome Sequence of Fonsecaea pedrosoi CBS 271.37.</title>
        <authorList>
            <consortium name="The Broad Institute Genomics Platform"/>
            <person name="Cuomo C."/>
            <person name="de Hoog S."/>
            <person name="Gorbushina A."/>
            <person name="Stielow B."/>
            <person name="Teixiera M."/>
            <person name="Abouelleil A."/>
            <person name="Chapman S.B."/>
            <person name="Priest M."/>
            <person name="Young S.K."/>
            <person name="Wortman J."/>
            <person name="Nusbaum C."/>
            <person name="Birren B."/>
        </authorList>
    </citation>
    <scope>NUCLEOTIDE SEQUENCE [LARGE SCALE GENOMIC DNA]</scope>
    <source>
        <strain evidence="2 3">CBS 271.37</strain>
    </source>
</reference>
<evidence type="ECO:0000313" key="2">
    <source>
        <dbReference type="EMBL" id="KIW85514.1"/>
    </source>
</evidence>
<gene>
    <name evidence="2" type="ORF">Z517_00906</name>
</gene>
<dbReference type="VEuPathDB" id="FungiDB:Z517_00906"/>
<protein>
    <submittedName>
        <fullName evidence="2">Uncharacterized protein</fullName>
    </submittedName>
</protein>
<feature type="compositionally biased region" description="Basic and acidic residues" evidence="1">
    <location>
        <begin position="9"/>
        <end position="19"/>
    </location>
</feature>
<dbReference type="GeneID" id="25300396"/>
<sequence>MVVVPYADGEYHSASDFERGNLGPLSSKTSADGGSANSGHGSANHDHGEVQGAGLEGNSTQEDNGTQNKAQSTSLMPDKPPRDEEVANDIALADHTSHDAFPPTGQVEVIVEF</sequence>
<dbReference type="AlphaFoldDB" id="A0A0D2HM59"/>
<accession>A0A0D2HM59</accession>
<feature type="compositionally biased region" description="Low complexity" evidence="1">
    <location>
        <begin position="30"/>
        <end position="42"/>
    </location>
</feature>
<organism evidence="2 3">
    <name type="scientific">Fonsecaea pedrosoi CBS 271.37</name>
    <dbReference type="NCBI Taxonomy" id="1442368"/>
    <lineage>
        <taxon>Eukaryota</taxon>
        <taxon>Fungi</taxon>
        <taxon>Dikarya</taxon>
        <taxon>Ascomycota</taxon>
        <taxon>Pezizomycotina</taxon>
        <taxon>Eurotiomycetes</taxon>
        <taxon>Chaetothyriomycetidae</taxon>
        <taxon>Chaetothyriales</taxon>
        <taxon>Herpotrichiellaceae</taxon>
        <taxon>Fonsecaea</taxon>
    </lineage>
</organism>
<evidence type="ECO:0000313" key="3">
    <source>
        <dbReference type="Proteomes" id="UP000053029"/>
    </source>
</evidence>